<evidence type="ECO:0000313" key="3">
    <source>
        <dbReference type="EMBL" id="CRL38347.1"/>
    </source>
</evidence>
<evidence type="ECO:0000256" key="2">
    <source>
        <dbReference type="HAMAP-Rule" id="MF_01103"/>
    </source>
</evidence>
<dbReference type="RefSeq" id="WP_055067871.1">
    <property type="nucleotide sequence ID" value="NZ_CP173697.1"/>
</dbReference>
<dbReference type="GO" id="GO:0005737">
    <property type="term" value="C:cytoplasm"/>
    <property type="evidence" value="ECO:0007669"/>
    <property type="project" value="UniProtKB-SubCell"/>
</dbReference>
<organism evidence="3 4">
    <name type="scientific">Roseburia faecis</name>
    <dbReference type="NCBI Taxonomy" id="301302"/>
    <lineage>
        <taxon>Bacteria</taxon>
        <taxon>Bacillati</taxon>
        <taxon>Bacillota</taxon>
        <taxon>Clostridia</taxon>
        <taxon>Lachnospirales</taxon>
        <taxon>Lachnospiraceae</taxon>
        <taxon>Roseburia</taxon>
    </lineage>
</organism>
<dbReference type="Pfam" id="PF05979">
    <property type="entry name" value="DUF896"/>
    <property type="match status" value="1"/>
</dbReference>
<reference evidence="4" key="1">
    <citation type="submission" date="2015-05" db="EMBL/GenBank/DDBJ databases">
        <authorList>
            <consortium name="Pathogen Informatics"/>
        </authorList>
    </citation>
    <scope>NUCLEOTIDE SEQUENCE [LARGE SCALE GENOMIC DNA]</scope>
    <source>
        <strain evidence="4">M72</strain>
    </source>
</reference>
<gene>
    <name evidence="3" type="ORF">M72_06511</name>
</gene>
<dbReference type="STRING" id="301302.ERS852420_00529"/>
<dbReference type="EMBL" id="CVRR01000019">
    <property type="protein sequence ID" value="CRL38347.1"/>
    <property type="molecule type" value="Genomic_DNA"/>
</dbReference>
<dbReference type="HAMAP" id="MF_01103">
    <property type="entry name" value="UPF0291"/>
    <property type="match status" value="1"/>
</dbReference>
<comment type="similarity">
    <text evidence="2">Belongs to the UPF0291 family.</text>
</comment>
<keyword evidence="1 2" id="KW-0963">Cytoplasm</keyword>
<proteinExistence type="inferred from homology"/>
<keyword evidence="4" id="KW-1185">Reference proteome</keyword>
<dbReference type="Gene3D" id="1.10.287.540">
    <property type="entry name" value="Helix hairpin bin"/>
    <property type="match status" value="1"/>
</dbReference>
<dbReference type="AlphaFoldDB" id="A0A0M6WNK3"/>
<dbReference type="Proteomes" id="UP000049979">
    <property type="component" value="Unassembled WGS sequence"/>
</dbReference>
<accession>A0A0M6WNK3</accession>
<dbReference type="OrthoDB" id="390105at2"/>
<dbReference type="SUPFAM" id="SSF158221">
    <property type="entry name" value="YnzC-like"/>
    <property type="match status" value="1"/>
</dbReference>
<comment type="subcellular location">
    <subcellularLocation>
        <location evidence="2">Cytoplasm</location>
    </subcellularLocation>
</comment>
<dbReference type="PANTHER" id="PTHR37300">
    <property type="entry name" value="UPF0291 PROTEIN CBO2609/CLC_2481"/>
    <property type="match status" value="1"/>
</dbReference>
<evidence type="ECO:0000256" key="1">
    <source>
        <dbReference type="ARBA" id="ARBA00022490"/>
    </source>
</evidence>
<dbReference type="InterPro" id="IPR009242">
    <property type="entry name" value="DUF896"/>
</dbReference>
<evidence type="ECO:0000313" key="4">
    <source>
        <dbReference type="Proteomes" id="UP000049979"/>
    </source>
</evidence>
<sequence length="74" mass="8352">MTNEKIARINELYKKSKAEGLSEEEKKEQALLRQEYVASVKANLRNQLNNIDMMNADGSVENLGEKYGSKTTTS</sequence>
<dbReference type="PANTHER" id="PTHR37300:SF1">
    <property type="entry name" value="UPF0291 PROTEIN YNZC"/>
    <property type="match status" value="1"/>
</dbReference>
<protein>
    <recommendedName>
        <fullName evidence="2">UPF0291 protein M72_06511</fullName>
    </recommendedName>
</protein>
<name>A0A0M6WNK3_9FIRM</name>